<evidence type="ECO:0000259" key="2">
    <source>
        <dbReference type="Pfam" id="PF22013"/>
    </source>
</evidence>
<evidence type="ECO:0000259" key="1">
    <source>
        <dbReference type="Pfam" id="PF18096"/>
    </source>
</evidence>
<dbReference type="AlphaFoldDB" id="A0A9D9GYL0"/>
<organism evidence="3 4">
    <name type="scientific">Candidatus Egerieousia excrementavium</name>
    <dbReference type="NCBI Taxonomy" id="2840778"/>
    <lineage>
        <taxon>Bacteria</taxon>
        <taxon>Pseudomonadati</taxon>
        <taxon>Bacteroidota</taxon>
        <taxon>Bacteroidia</taxon>
        <taxon>Bacteroidales</taxon>
        <taxon>Candidatus Egerieousia</taxon>
    </lineage>
</organism>
<gene>
    <name evidence="3" type="ORF">IAC68_03845</name>
</gene>
<dbReference type="GO" id="GO:0008168">
    <property type="term" value="F:methyltransferase activity"/>
    <property type="evidence" value="ECO:0007669"/>
    <property type="project" value="UniProtKB-KW"/>
</dbReference>
<feature type="domain" description="PG-1098 ferredoxin-like" evidence="2">
    <location>
        <begin position="298"/>
        <end position="341"/>
    </location>
</feature>
<dbReference type="InterPro" id="IPR041497">
    <property type="entry name" value="Thump-like"/>
</dbReference>
<dbReference type="Pfam" id="PF18096">
    <property type="entry name" value="Thump_like"/>
    <property type="match status" value="1"/>
</dbReference>
<keyword evidence="3" id="KW-0808">Transferase</keyword>
<name>A0A9D9GYL0_9BACT</name>
<dbReference type="Gene3D" id="3.40.50.150">
    <property type="entry name" value="Vaccinia Virus protein VP39"/>
    <property type="match status" value="1"/>
</dbReference>
<dbReference type="SUPFAM" id="SSF53335">
    <property type="entry name" value="S-adenosyl-L-methionine-dependent methyltransferases"/>
    <property type="match status" value="1"/>
</dbReference>
<comment type="caution">
    <text evidence="3">The sequence shown here is derived from an EMBL/GenBank/DDBJ whole genome shotgun (WGS) entry which is preliminary data.</text>
</comment>
<dbReference type="InterPro" id="IPR054168">
    <property type="entry name" value="PG_1098_Fer"/>
</dbReference>
<dbReference type="Gene3D" id="1.10.10.1110">
    <property type="entry name" value="Methyltransferase PG1098, N-terminal domain"/>
    <property type="match status" value="1"/>
</dbReference>
<evidence type="ECO:0000313" key="4">
    <source>
        <dbReference type="Proteomes" id="UP000823635"/>
    </source>
</evidence>
<feature type="domain" description="THUMP-like" evidence="1">
    <location>
        <begin position="342"/>
        <end position="410"/>
    </location>
</feature>
<accession>A0A9D9GYL0</accession>
<reference evidence="3" key="2">
    <citation type="journal article" date="2021" name="PeerJ">
        <title>Extensive microbial diversity within the chicken gut microbiome revealed by metagenomics and culture.</title>
        <authorList>
            <person name="Gilroy R."/>
            <person name="Ravi A."/>
            <person name="Getino M."/>
            <person name="Pursley I."/>
            <person name="Horton D.L."/>
            <person name="Alikhan N.F."/>
            <person name="Baker D."/>
            <person name="Gharbi K."/>
            <person name="Hall N."/>
            <person name="Watson M."/>
            <person name="Adriaenssens E.M."/>
            <person name="Foster-Nyarko E."/>
            <person name="Jarju S."/>
            <person name="Secka A."/>
            <person name="Antonio M."/>
            <person name="Oren A."/>
            <person name="Chaudhuri R.R."/>
            <person name="La Ragione R."/>
            <person name="Hildebrand F."/>
            <person name="Pallen M.J."/>
        </authorList>
    </citation>
    <scope>NUCLEOTIDE SEQUENCE</scope>
    <source>
        <strain evidence="3">15467</strain>
    </source>
</reference>
<keyword evidence="3" id="KW-0489">Methyltransferase</keyword>
<dbReference type="InterPro" id="IPR029063">
    <property type="entry name" value="SAM-dependent_MTases_sf"/>
</dbReference>
<dbReference type="GO" id="GO:0032259">
    <property type="term" value="P:methylation"/>
    <property type="evidence" value="ECO:0007669"/>
    <property type="project" value="UniProtKB-KW"/>
</dbReference>
<dbReference type="Pfam" id="PF22013">
    <property type="entry name" value="PG_1098_Fer"/>
    <property type="match status" value="1"/>
</dbReference>
<dbReference type="EMBL" id="JADINB010000085">
    <property type="protein sequence ID" value="MBO8429052.1"/>
    <property type="molecule type" value="Genomic_DNA"/>
</dbReference>
<reference evidence="3" key="1">
    <citation type="submission" date="2020-10" db="EMBL/GenBank/DDBJ databases">
        <authorList>
            <person name="Gilroy R."/>
        </authorList>
    </citation>
    <scope>NUCLEOTIDE SEQUENCE</scope>
    <source>
        <strain evidence="3">15467</strain>
    </source>
</reference>
<evidence type="ECO:0000313" key="3">
    <source>
        <dbReference type="EMBL" id="MBO8429052.1"/>
    </source>
</evidence>
<sequence>MLTEKDIEFIEKFKESDNPERLLLGRGKYPGINVPLCVNCIMARKKIKGKLPEWYGNTRLEYPNLLCTEQCSSQATAEYKASVLKRLLCFGTQAGHTGADLTAGLGADTLYLSSITEKFYCYEQDPGLCRALEHNMREFKRDNITVTEGKITRESVAALPGNLSFIYIDPARREKGDSSRRKYSIKECTPNLLELSDSLLEKSGIVMAKLSPMADIRECLGLLPQTTEVHVVAVDNECRELLFVMRPESTGIPHGCQALVYGVNICSTDRETVSGSFTFRLREEEEAVARYCSRPGRYLYEPYRHLLKCGAFKLLSQRYNLLKLAPATHLYTSDEPCNGFPGKIFAITEVCDFSKQTMKAMAKRFPVINLTARNFPLGSDAMKKSYGIKDGGDRHLFVTTLTDSRKTIILTQIPTNGD</sequence>
<dbReference type="Proteomes" id="UP000823635">
    <property type="component" value="Unassembled WGS sequence"/>
</dbReference>
<proteinExistence type="predicted"/>
<protein>
    <submittedName>
        <fullName evidence="3">SAM-dependent methyltransferase</fullName>
    </submittedName>
</protein>